<dbReference type="EMBL" id="HQ641347">
    <property type="protein sequence ID" value="ADX88030.1"/>
    <property type="molecule type" value="Genomic_DNA"/>
</dbReference>
<protein>
    <submittedName>
        <fullName evidence="1">Uncharacterized protein ORF212</fullName>
    </submittedName>
</protein>
<keyword evidence="2" id="KW-1185">Reference proteome</keyword>
<organism evidence="1 2">
    <name type="scientific">Vibrio phage ICP1</name>
    <dbReference type="NCBI Taxonomy" id="979525"/>
    <lineage>
        <taxon>Viruses</taxon>
        <taxon>Duplodnaviria</taxon>
        <taxon>Heunggongvirae</taxon>
        <taxon>Uroviricota</taxon>
        <taxon>Caudoviricetes</taxon>
        <taxon>Mohonavirus</taxon>
        <taxon>Mohonavirus ICP1</taxon>
    </lineage>
</organism>
<dbReference type="KEGG" id="vg:10228693"/>
<dbReference type="GeneID" id="10228693"/>
<dbReference type="RefSeq" id="YP_004251155.1">
    <property type="nucleotide sequence ID" value="NC_015157.1"/>
</dbReference>
<gene>
    <name evidence="1" type="primary">ORF212</name>
</gene>
<evidence type="ECO:0000313" key="2">
    <source>
        <dbReference type="Proteomes" id="UP000007502"/>
    </source>
</evidence>
<dbReference type="Proteomes" id="UP000007502">
    <property type="component" value="Segment"/>
</dbReference>
<reference evidence="1 2" key="1">
    <citation type="journal article" date="2011" name="MBio">
        <title>Evidence of a dominant lineage of Vibrio cholerae-specific lytic bacteriophages shed by cholera patients over a 10-year period in Dhaka, Bangladesh.</title>
        <authorList>
            <person name="Seed K.D."/>
            <person name="Bodi K.L."/>
            <person name="Kropinski A.M."/>
            <person name="Ackermann H.W."/>
            <person name="Calderwood S.B."/>
            <person name="Qadri F."/>
            <person name="Camilli A."/>
        </authorList>
    </citation>
    <scope>NUCLEOTIDE SEQUENCE [LARGE SCALE GENOMIC DNA]</scope>
</reference>
<dbReference type="OrthoDB" id="27735at10239"/>
<proteinExistence type="predicted"/>
<accession>F1D1N6</accession>
<sequence>MVEVVDFIAHAFCIVGLCKWYKGDTLAVKGTWCDVKLHCRETGNIFQWAKHTEKTPRVWFRLEKIWRR</sequence>
<evidence type="ECO:0000313" key="1">
    <source>
        <dbReference type="EMBL" id="ADX88030.1"/>
    </source>
</evidence>
<name>F1D1N6_9CAUD</name>